<dbReference type="RefSeq" id="WP_133443229.1">
    <property type="nucleotide sequence ID" value="NZ_SCWB01000003.1"/>
</dbReference>
<accession>A0A4V3BF45</accession>
<keyword evidence="1" id="KW-1133">Transmembrane helix</keyword>
<evidence type="ECO:0000256" key="1">
    <source>
        <dbReference type="SAM" id="Phobius"/>
    </source>
</evidence>
<organism evidence="2 3">
    <name type="scientific">Macrococcus lamae</name>
    <dbReference type="NCBI Taxonomy" id="198484"/>
    <lineage>
        <taxon>Bacteria</taxon>
        <taxon>Bacillati</taxon>
        <taxon>Bacillota</taxon>
        <taxon>Bacilli</taxon>
        <taxon>Bacillales</taxon>
        <taxon>Staphylococcaceae</taxon>
        <taxon>Macrococcus</taxon>
    </lineage>
</organism>
<reference evidence="2 3" key="1">
    <citation type="submission" date="2019-01" db="EMBL/GenBank/DDBJ databases">
        <title>Draft genome sequences of the type strains of six Macrococcus species.</title>
        <authorList>
            <person name="Mazhar S."/>
            <person name="Altermann E."/>
            <person name="Hill C."/>
            <person name="Mcauliffe O."/>
        </authorList>
    </citation>
    <scope>NUCLEOTIDE SEQUENCE [LARGE SCALE GENOMIC DNA]</scope>
    <source>
        <strain evidence="2 3">CCM4815</strain>
    </source>
</reference>
<name>A0A4V3BF45_9STAP</name>
<feature type="transmembrane region" description="Helical" evidence="1">
    <location>
        <begin position="12"/>
        <end position="32"/>
    </location>
</feature>
<keyword evidence="1" id="KW-0472">Membrane</keyword>
<protein>
    <submittedName>
        <fullName evidence="2">Uncharacterized protein</fullName>
    </submittedName>
</protein>
<evidence type="ECO:0000313" key="3">
    <source>
        <dbReference type="Proteomes" id="UP000294802"/>
    </source>
</evidence>
<gene>
    <name evidence="2" type="ORF">ERX29_03140</name>
</gene>
<keyword evidence="1" id="KW-0812">Transmembrane</keyword>
<dbReference type="EMBL" id="SCWB01000003">
    <property type="protein sequence ID" value="TDM12619.1"/>
    <property type="molecule type" value="Genomic_DNA"/>
</dbReference>
<feature type="transmembrane region" description="Helical" evidence="1">
    <location>
        <begin position="38"/>
        <end position="59"/>
    </location>
</feature>
<sequence length="66" mass="7809">MNTPPLPVKRWSFLDTINLCLMIFVCLFVIDFTKNPMISWLVIVAFGIWILTVIARNLYISRHQKR</sequence>
<evidence type="ECO:0000313" key="2">
    <source>
        <dbReference type="EMBL" id="TDM12619.1"/>
    </source>
</evidence>
<comment type="caution">
    <text evidence="2">The sequence shown here is derived from an EMBL/GenBank/DDBJ whole genome shotgun (WGS) entry which is preliminary data.</text>
</comment>
<proteinExistence type="predicted"/>
<keyword evidence="3" id="KW-1185">Reference proteome</keyword>
<dbReference type="Proteomes" id="UP000294802">
    <property type="component" value="Unassembled WGS sequence"/>
</dbReference>
<dbReference type="AlphaFoldDB" id="A0A4V3BF45"/>
<dbReference type="OrthoDB" id="2413514at2"/>